<evidence type="ECO:0000313" key="2">
    <source>
        <dbReference type="Proteomes" id="UP001642360"/>
    </source>
</evidence>
<gene>
    <name evidence="1" type="ORF">ILEXP_LOCUS20244</name>
</gene>
<name>A0ABC8SC37_9AQUA</name>
<dbReference type="EMBL" id="CAUOFW020002194">
    <property type="protein sequence ID" value="CAK9152067.1"/>
    <property type="molecule type" value="Genomic_DNA"/>
</dbReference>
<protein>
    <submittedName>
        <fullName evidence="1">Uncharacterized protein</fullName>
    </submittedName>
</protein>
<dbReference type="Proteomes" id="UP001642360">
    <property type="component" value="Unassembled WGS sequence"/>
</dbReference>
<keyword evidence="2" id="KW-1185">Reference proteome</keyword>
<proteinExistence type="predicted"/>
<dbReference type="AlphaFoldDB" id="A0ABC8SC37"/>
<evidence type="ECO:0000313" key="1">
    <source>
        <dbReference type="EMBL" id="CAK9152067.1"/>
    </source>
</evidence>
<accession>A0ABC8SC37</accession>
<sequence length="108" mass="12423">MKEGFGSNQPSFRISYQQSLTLSSECIKYSRWTLDISVQPTRRRLFGNSLLECNRTSKSACSFLHHDPNPVSNSDHNPDSNFGIWNRVWKLKCFQKPSYCTFAHGFVG</sequence>
<reference evidence="1 2" key="1">
    <citation type="submission" date="2024-02" db="EMBL/GenBank/DDBJ databases">
        <authorList>
            <person name="Vignale AGUSTIN F."/>
            <person name="Sosa J E."/>
            <person name="Modenutti C."/>
        </authorList>
    </citation>
    <scope>NUCLEOTIDE SEQUENCE [LARGE SCALE GENOMIC DNA]</scope>
</reference>
<comment type="caution">
    <text evidence="1">The sequence shown here is derived from an EMBL/GenBank/DDBJ whole genome shotgun (WGS) entry which is preliminary data.</text>
</comment>
<organism evidence="1 2">
    <name type="scientific">Ilex paraguariensis</name>
    <name type="common">yerba mate</name>
    <dbReference type="NCBI Taxonomy" id="185542"/>
    <lineage>
        <taxon>Eukaryota</taxon>
        <taxon>Viridiplantae</taxon>
        <taxon>Streptophyta</taxon>
        <taxon>Embryophyta</taxon>
        <taxon>Tracheophyta</taxon>
        <taxon>Spermatophyta</taxon>
        <taxon>Magnoliopsida</taxon>
        <taxon>eudicotyledons</taxon>
        <taxon>Gunneridae</taxon>
        <taxon>Pentapetalae</taxon>
        <taxon>asterids</taxon>
        <taxon>campanulids</taxon>
        <taxon>Aquifoliales</taxon>
        <taxon>Aquifoliaceae</taxon>
        <taxon>Ilex</taxon>
    </lineage>
</organism>